<comment type="similarity">
    <text evidence="5">Belongs to the GatB/GatE family. GatB subfamily.</text>
</comment>
<comment type="subunit">
    <text evidence="5">Subunit of the heterotrimeric GatCAB amidotransferase (AdT) complex, composed of A, B and C subunits.</text>
</comment>
<dbReference type="InterPro" id="IPR011598">
    <property type="entry name" value="bHLH_dom"/>
</dbReference>
<comment type="catalytic activity">
    <reaction evidence="5">
        <text>L-glutamyl-tRNA(Gln) + L-glutamine + ATP + H2O = L-glutaminyl-tRNA(Gln) + L-glutamate + ADP + phosphate + H(+)</text>
        <dbReference type="Rhea" id="RHEA:17521"/>
        <dbReference type="Rhea" id="RHEA-COMP:9681"/>
        <dbReference type="Rhea" id="RHEA-COMP:9684"/>
        <dbReference type="ChEBI" id="CHEBI:15377"/>
        <dbReference type="ChEBI" id="CHEBI:15378"/>
        <dbReference type="ChEBI" id="CHEBI:29985"/>
        <dbReference type="ChEBI" id="CHEBI:30616"/>
        <dbReference type="ChEBI" id="CHEBI:43474"/>
        <dbReference type="ChEBI" id="CHEBI:58359"/>
        <dbReference type="ChEBI" id="CHEBI:78520"/>
        <dbReference type="ChEBI" id="CHEBI:78521"/>
        <dbReference type="ChEBI" id="CHEBI:456216"/>
    </reaction>
</comment>
<proteinExistence type="inferred from homology"/>
<dbReference type="PROSITE" id="PS00028">
    <property type="entry name" value="ZINC_FINGER_C2H2_1"/>
    <property type="match status" value="1"/>
</dbReference>
<evidence type="ECO:0000313" key="8">
    <source>
        <dbReference type="EMBL" id="OZC08743.1"/>
    </source>
</evidence>
<dbReference type="InterPro" id="IPR006075">
    <property type="entry name" value="Asn/Gln-tRNA_Trfase_suB/E_cat"/>
</dbReference>
<organism evidence="8 9">
    <name type="scientific">Onchocerca flexuosa</name>
    <dbReference type="NCBI Taxonomy" id="387005"/>
    <lineage>
        <taxon>Eukaryota</taxon>
        <taxon>Metazoa</taxon>
        <taxon>Ecdysozoa</taxon>
        <taxon>Nematoda</taxon>
        <taxon>Chromadorea</taxon>
        <taxon>Rhabditida</taxon>
        <taxon>Spirurina</taxon>
        <taxon>Spiruromorpha</taxon>
        <taxon>Filarioidea</taxon>
        <taxon>Onchocercidae</taxon>
        <taxon>Onchocerca</taxon>
    </lineage>
</organism>
<dbReference type="Pfam" id="PF02934">
    <property type="entry name" value="GatB_N"/>
    <property type="match status" value="1"/>
</dbReference>
<keyword evidence="1 5" id="KW-0436">Ligase</keyword>
<keyword evidence="3 5" id="KW-0067">ATP-binding</keyword>
<dbReference type="EMBL" id="KZ270004">
    <property type="protein sequence ID" value="OZC08743.1"/>
    <property type="molecule type" value="Genomic_DNA"/>
</dbReference>
<dbReference type="SMART" id="SM00353">
    <property type="entry name" value="HLH"/>
    <property type="match status" value="1"/>
</dbReference>
<evidence type="ECO:0000256" key="6">
    <source>
        <dbReference type="SAM" id="MobiDB-lite"/>
    </source>
</evidence>
<dbReference type="GO" id="GO:0050567">
    <property type="term" value="F:glutaminyl-tRNA synthase (glutamine-hydrolyzing) activity"/>
    <property type="evidence" value="ECO:0007669"/>
    <property type="project" value="UniProtKB-UniRule"/>
</dbReference>
<feature type="region of interest" description="Disordered" evidence="6">
    <location>
        <begin position="1317"/>
        <end position="1343"/>
    </location>
</feature>
<reference evidence="8 9" key="1">
    <citation type="submission" date="2015-12" db="EMBL/GenBank/DDBJ databases">
        <title>Draft genome of the nematode, Onchocerca flexuosa.</title>
        <authorList>
            <person name="Mitreva M."/>
        </authorList>
    </citation>
    <scope>NUCLEOTIDE SEQUENCE [LARGE SCALE GENOMIC DNA]</scope>
    <source>
        <strain evidence="8">Red Deer</strain>
    </source>
</reference>
<accession>A0A238BTW9</accession>
<dbReference type="GO" id="GO:0032543">
    <property type="term" value="P:mitochondrial translation"/>
    <property type="evidence" value="ECO:0007669"/>
    <property type="project" value="UniProtKB-UniRule"/>
</dbReference>
<keyword evidence="2 5" id="KW-0547">Nucleotide-binding</keyword>
<feature type="domain" description="BHLH" evidence="7">
    <location>
        <begin position="1333"/>
        <end position="1384"/>
    </location>
</feature>
<evidence type="ECO:0000256" key="4">
    <source>
        <dbReference type="ARBA" id="ARBA00022917"/>
    </source>
</evidence>
<name>A0A238BTW9_9BILA</name>
<comment type="subcellular location">
    <subcellularLocation>
        <location evidence="5">Mitochondrion</location>
    </subcellularLocation>
</comment>
<dbReference type="GO" id="GO:0030956">
    <property type="term" value="C:glutamyl-tRNA(Gln) amidotransferase complex"/>
    <property type="evidence" value="ECO:0007669"/>
    <property type="project" value="UniProtKB-UniRule"/>
</dbReference>
<dbReference type="Pfam" id="PF00010">
    <property type="entry name" value="HLH"/>
    <property type="match status" value="1"/>
</dbReference>
<evidence type="ECO:0000256" key="3">
    <source>
        <dbReference type="ARBA" id="ARBA00022840"/>
    </source>
</evidence>
<dbReference type="PANTHER" id="PTHR11659">
    <property type="entry name" value="GLUTAMYL-TRNA GLN AMIDOTRANSFERASE SUBUNIT B MITOCHONDRIAL AND PROKARYOTIC PET112-RELATED"/>
    <property type="match status" value="1"/>
</dbReference>
<dbReference type="GO" id="GO:0046983">
    <property type="term" value="F:protein dimerization activity"/>
    <property type="evidence" value="ECO:0007669"/>
    <property type="project" value="InterPro"/>
</dbReference>
<evidence type="ECO:0000313" key="9">
    <source>
        <dbReference type="Proteomes" id="UP000242913"/>
    </source>
</evidence>
<dbReference type="Gene3D" id="3.30.160.60">
    <property type="entry name" value="Classic Zinc Finger"/>
    <property type="match status" value="1"/>
</dbReference>
<dbReference type="OrthoDB" id="3561125at2759"/>
<evidence type="ECO:0000256" key="5">
    <source>
        <dbReference type="HAMAP-Rule" id="MF_03147"/>
    </source>
</evidence>
<gene>
    <name evidence="8" type="ORF">X798_04291</name>
</gene>
<evidence type="ECO:0000256" key="2">
    <source>
        <dbReference type="ARBA" id="ARBA00022741"/>
    </source>
</evidence>
<dbReference type="InterPro" id="IPR004413">
    <property type="entry name" value="GatB"/>
</dbReference>
<protein>
    <recommendedName>
        <fullName evidence="5">Glutamyl-tRNA(Gln) amidotransferase subunit B, mitochondrial</fullName>
        <shortName evidence="5">Glu-AdT subunit B</shortName>
        <ecNumber evidence="5">6.3.5.-</ecNumber>
    </recommendedName>
</protein>
<dbReference type="SMART" id="SM00355">
    <property type="entry name" value="ZnF_C2H2"/>
    <property type="match status" value="12"/>
</dbReference>
<dbReference type="GO" id="GO:0070681">
    <property type="term" value="P:glutaminyl-tRNAGln biosynthesis via transamidation"/>
    <property type="evidence" value="ECO:0007669"/>
    <property type="project" value="UniProtKB-UniRule"/>
</dbReference>
<dbReference type="HAMAP" id="MF_00121">
    <property type="entry name" value="GatB"/>
    <property type="match status" value="1"/>
</dbReference>
<keyword evidence="4 5" id="KW-0648">Protein biosynthesis</keyword>
<dbReference type="SUPFAM" id="SSF47459">
    <property type="entry name" value="HLH, helix-loop-helix DNA-binding domain"/>
    <property type="match status" value="1"/>
</dbReference>
<dbReference type="PANTHER" id="PTHR11659:SF0">
    <property type="entry name" value="GLUTAMYL-TRNA(GLN) AMIDOTRANSFERASE SUBUNIT B, MITOCHONDRIAL"/>
    <property type="match status" value="1"/>
</dbReference>
<dbReference type="PROSITE" id="PS50888">
    <property type="entry name" value="BHLH"/>
    <property type="match status" value="1"/>
</dbReference>
<dbReference type="InterPro" id="IPR014746">
    <property type="entry name" value="Gln_synth/guanido_kin_cat_dom"/>
</dbReference>
<sequence>MRLWNKLFCASREITVEYRPLIGLEIHAQIMTRTKLFSGAAFDDDAHANSSVALFDMAIPGTLPVLNKTALMKGITAGLLLNCMIPKRCQFVRKHYFYADMPAGYQITQQDHPIAHSGFFEFYSFVPYKKRVDILRIQLEHDSGRTIHDLSNNRSLIDLNRAGVSLLEIVTSPCMNSALEAYCFTEQLRLTFMENDLCEGEMQKAQFRVDVNVSLGKDSIDDKGVRTEIKNLNSLRMVRIAVNNEIARQNEILRAGGTILNETRTVDRYGHTIAMREKEIETDYRFMPEPNLPPVHIKQEWIENCRLMLLKPRYLKNIEEYGIEPEVALQIANQKTISKFVEMVLNTCEDATMAPVLVEWTYLLQMICRNCNKRFPESRTVFINHFVEIIHFFHTKQLTRLTTFDLLRRYIEAELDESPTENVGDDFLHDTFLETAALESTKQSSVAPDFFQVSQDDDVDKSYLNSQKRKSSQDDDSEKVDLQPIAKRSTNFLIIIQMTEAEFSEIATAISNHLNQDQQLQKSISLQNGSKAIRKSNCQVCHVDVCTTARQRHVYQFHLRISNLFQCSDCDYTNNNSIWEMRKHCTTVHQGNAYPISNEEAHKREIQNWNQQCFPDWKLKKSPLSKQEIIIVDQNKIAPEDRGLKLVNYGSVQKNIFCDETESCDMNSDNDCAMRQLAVAAVMDDRTCHLCWEESRYPGRHIAQKHLKKSLYQCPVCQDFGSYESCTVTKHINKIHPEHCDAIPISNLDRYAQEIRDLQKKCFPNRPMKLVRPHVGNRPRERHICQICKIQVAQSDRQRHVYHRHLKQQRIFECPLCPFASNYDIHRVKWHIKWMHKEDPNREPYSHENDYKEEIDQLNERCFPGWQHRRKQFWWLDIEEADKQNLKKNVAADIEERKKATKIVINKSSVIQEEFREKPDEWTCMLCKKEFKPSSNFLRHVAKDHLKISLYHCPLCKGYGGQDAYEIRLHMQKLHGDCIEEPVSRIEEHADEIQKMYQQCFPGRRLKNLWSEKKASQNRKSCEGLKVQCRECGQEMKTEDRQIHVYRHHLKEPRLYQCPLCEFSHHACSSDVKAHIKYAHRDNADLAPTANLLKFSKEIAKWNLRCFPGWINRRLPTSALEDFNRCRLCDVEVRQTSRHIAEVHLKMSLHRCPLCDYGAAESRLVRRHMKNGHKRKEVKGLEPIANVVEHRAAFSEMHDRCFPGRPKRLSNITISDEGRRAKCRQCGATISRKRRLIHLLEKHLKKAIFICSLCPFESSYDENAVISHIQEEHRGQDGRVINDLFKYKAEAEMMARKVSDNILRQVIAYPSLQMVTRRRSNRRKGDNPEEALQQRVAANRRERQRTKELNDAFAILRRIVPSLPSDKMSKIHTLRIATDYIRFLDQMNGDGCRLFGCEMQLCDGNLQTTFNMWRGGMASLPHYYSNDTSPMQTFIKTEEEHGWFSEDTDATLPATATAAATASGMPAVKKTTTSLEQRTSM</sequence>
<dbReference type="Gene3D" id="4.10.280.10">
    <property type="entry name" value="Helix-loop-helix DNA-binding domain"/>
    <property type="match status" value="1"/>
</dbReference>
<dbReference type="GO" id="GO:0005739">
    <property type="term" value="C:mitochondrion"/>
    <property type="evidence" value="ECO:0007669"/>
    <property type="project" value="UniProtKB-SubCell"/>
</dbReference>
<dbReference type="InterPro" id="IPR036638">
    <property type="entry name" value="HLH_DNA-bd_sf"/>
</dbReference>
<evidence type="ECO:0000259" key="7">
    <source>
        <dbReference type="PROSITE" id="PS50888"/>
    </source>
</evidence>
<comment type="function">
    <text evidence="5">Allows the formation of correctly charged Gln-tRNA(Gln) through the transamidation of misacylated Glu-tRNA(Gln) in the mitochondria. The reaction takes place in the presence of glutamine and ATP through an activated gamma-phospho-Glu-tRNA(Gln).</text>
</comment>
<evidence type="ECO:0000256" key="1">
    <source>
        <dbReference type="ARBA" id="ARBA00022598"/>
    </source>
</evidence>
<dbReference type="Proteomes" id="UP000242913">
    <property type="component" value="Unassembled WGS sequence"/>
</dbReference>
<dbReference type="EC" id="6.3.5.-" evidence="5"/>
<dbReference type="SUPFAM" id="SSF55931">
    <property type="entry name" value="Glutamine synthetase/guanido kinase"/>
    <property type="match status" value="1"/>
</dbReference>
<dbReference type="GO" id="GO:0005524">
    <property type="term" value="F:ATP binding"/>
    <property type="evidence" value="ECO:0007669"/>
    <property type="project" value="UniProtKB-KW"/>
</dbReference>
<dbReference type="InterPro" id="IPR013087">
    <property type="entry name" value="Znf_C2H2_type"/>
</dbReference>
<dbReference type="InterPro" id="IPR017959">
    <property type="entry name" value="Asn/Gln-tRNA_amidoTrfase_suB/E"/>
</dbReference>
<keyword evidence="9" id="KW-1185">Reference proteome</keyword>
<keyword evidence="5" id="KW-0496">Mitochondrion</keyword>
<dbReference type="NCBIfam" id="NF004012">
    <property type="entry name" value="PRK05477.1-2"/>
    <property type="match status" value="1"/>
</dbReference>